<dbReference type="OrthoDB" id="3253553at2759"/>
<feature type="compositionally biased region" description="Low complexity" evidence="1">
    <location>
        <begin position="460"/>
        <end position="473"/>
    </location>
</feature>
<dbReference type="AlphaFoldDB" id="A0A1M2VNK7"/>
<accession>A0A1M2VNK7</accession>
<name>A0A1M2VNK7_TRAPU</name>
<feature type="region of interest" description="Disordered" evidence="1">
    <location>
        <begin position="78"/>
        <end position="273"/>
    </location>
</feature>
<keyword evidence="2" id="KW-0812">Transmembrane</keyword>
<feature type="region of interest" description="Disordered" evidence="1">
    <location>
        <begin position="1"/>
        <end position="59"/>
    </location>
</feature>
<comment type="caution">
    <text evidence="3">The sequence shown here is derived from an EMBL/GenBank/DDBJ whole genome shotgun (WGS) entry which is preliminary data.</text>
</comment>
<feature type="compositionally biased region" description="Basic and acidic residues" evidence="1">
    <location>
        <begin position="203"/>
        <end position="212"/>
    </location>
</feature>
<gene>
    <name evidence="3" type="ORF">TRAPUB_14449</name>
</gene>
<dbReference type="Proteomes" id="UP000184267">
    <property type="component" value="Unassembled WGS sequence"/>
</dbReference>
<evidence type="ECO:0000256" key="2">
    <source>
        <dbReference type="SAM" id="Phobius"/>
    </source>
</evidence>
<feature type="region of interest" description="Disordered" evidence="1">
    <location>
        <begin position="407"/>
        <end position="428"/>
    </location>
</feature>
<feature type="transmembrane region" description="Helical" evidence="2">
    <location>
        <begin position="357"/>
        <end position="380"/>
    </location>
</feature>
<dbReference type="STRING" id="154538.A0A1M2VNK7"/>
<feature type="compositionally biased region" description="Basic residues" evidence="1">
    <location>
        <begin position="412"/>
        <end position="422"/>
    </location>
</feature>
<evidence type="ECO:0000256" key="1">
    <source>
        <dbReference type="SAM" id="MobiDB-lite"/>
    </source>
</evidence>
<evidence type="ECO:0000313" key="4">
    <source>
        <dbReference type="Proteomes" id="UP000184267"/>
    </source>
</evidence>
<keyword evidence="2" id="KW-0472">Membrane</keyword>
<reference evidence="3 4" key="1">
    <citation type="submission" date="2016-10" db="EMBL/GenBank/DDBJ databases">
        <title>Genome sequence of the basidiomycete white-rot fungus Trametes pubescens.</title>
        <authorList>
            <person name="Makela M.R."/>
            <person name="Granchi Z."/>
            <person name="Peng M."/>
            <person name="De Vries R.P."/>
            <person name="Grigoriev I."/>
            <person name="Riley R."/>
            <person name="Hilden K."/>
        </authorList>
    </citation>
    <scope>NUCLEOTIDE SEQUENCE [LARGE SCALE GENOMIC DNA]</scope>
    <source>
        <strain evidence="3 4">FBCC735</strain>
    </source>
</reference>
<dbReference type="OMA" id="WCDAYNL"/>
<sequence>MFSEHRLDSPPPTSRFRRPWSPDPYDPLPSTSNLRSHGFEAPNQGGYYAAERRREPSDVSVEALDLADYAHTLNRNEHYLAQHPPFQPYDPYPPSPQPFRPLARTDSLSPPSLVSASASSSQSHSFSPRSPVRRPFSLPPPSFPTRSHHSDPSSAHWSRPRQEPQIASPGSEIDIAQFPSFARGWYAQDRPGPQHPLSPPTLLDDRGAKDQPKPSPFDPAYTFEHDPFHEPYSSPPPTYPYSSAYGSQSRYSRDQNMVPWGGDPPDGDRPINPETKEERMRMLEREFGGKGGPKDEGEAETMVGCIDQRGRLITQGPKKRLAVRWVQALLALTAAISSIYAALIIKPPSPAPPANKLPAYLLYVLSVLTFLGCTFLFLIYPCCCGARKQKGSPYMAGPSGMMVLPVQGFPGGKHKKKGKKGKGGQGEGVQVNLIVDPSMFGRDRERGRDDDEEEDEDGAEALPGSYAGSSSAARQRRPPRRRGIFAGLAMEEQWKHARKMLKWGMTVDVLALLLWGTEFVVILLGKRCPVGAFEGW</sequence>
<feature type="transmembrane region" description="Helical" evidence="2">
    <location>
        <begin position="503"/>
        <end position="524"/>
    </location>
</feature>
<feature type="compositionally biased region" description="Low complexity" evidence="1">
    <location>
        <begin position="107"/>
        <end position="136"/>
    </location>
</feature>
<organism evidence="3 4">
    <name type="scientific">Trametes pubescens</name>
    <name type="common">White-rot fungus</name>
    <dbReference type="NCBI Taxonomy" id="154538"/>
    <lineage>
        <taxon>Eukaryota</taxon>
        <taxon>Fungi</taxon>
        <taxon>Dikarya</taxon>
        <taxon>Basidiomycota</taxon>
        <taxon>Agaricomycotina</taxon>
        <taxon>Agaricomycetes</taxon>
        <taxon>Polyporales</taxon>
        <taxon>Polyporaceae</taxon>
        <taxon>Trametes</taxon>
    </lineage>
</organism>
<feature type="region of interest" description="Disordered" evidence="1">
    <location>
        <begin position="441"/>
        <end position="480"/>
    </location>
</feature>
<protein>
    <submittedName>
        <fullName evidence="3">Uncharacterized protein</fullName>
    </submittedName>
</protein>
<feature type="compositionally biased region" description="Pro residues" evidence="1">
    <location>
        <begin position="85"/>
        <end position="99"/>
    </location>
</feature>
<feature type="compositionally biased region" description="Acidic residues" evidence="1">
    <location>
        <begin position="450"/>
        <end position="459"/>
    </location>
</feature>
<keyword evidence="4" id="KW-1185">Reference proteome</keyword>
<keyword evidence="2" id="KW-1133">Transmembrane helix</keyword>
<feature type="transmembrane region" description="Helical" evidence="2">
    <location>
        <begin position="321"/>
        <end position="345"/>
    </location>
</feature>
<proteinExistence type="predicted"/>
<dbReference type="EMBL" id="MNAD01000983">
    <property type="protein sequence ID" value="OJT09122.1"/>
    <property type="molecule type" value="Genomic_DNA"/>
</dbReference>
<evidence type="ECO:0000313" key="3">
    <source>
        <dbReference type="EMBL" id="OJT09122.1"/>
    </source>
</evidence>